<organism evidence="1 2">
    <name type="scientific">Enterobacteria phage GEC-3S</name>
    <dbReference type="NCBI Taxonomy" id="1222338"/>
    <lineage>
        <taxon>Viruses</taxon>
        <taxon>Duplodnaviria</taxon>
        <taxon>Heunggongvirae</taxon>
        <taxon>Uroviricota</taxon>
        <taxon>Caudoviricetes</taxon>
        <taxon>Pantevenvirales</taxon>
        <taxon>Straboviridae</taxon>
        <taxon>Krischvirus</taxon>
        <taxon>Krischvirus gec3s</taxon>
    </lineage>
</organism>
<accession>A0A0B7MJ91</accession>
<reference evidence="1 2" key="1">
    <citation type="submission" date="2012-08" db="EMBL/GenBank/DDBJ databases">
        <title>Selection and characterization of a candidate therapeutic bacteriophage that lyses the German Escherichia coli O104:H4 outbreak strain.</title>
        <authorList>
            <person name="Merabishvilli M."/>
            <person name="De Vos D."/>
            <person name="Verbeken G."/>
            <person name="Kropinski A."/>
            <person name="Vandenheuvel D."/>
            <person name="Lavigne R."/>
            <person name="Wattiau P."/>
            <person name="Mast J."/>
            <person name="Ragimbeau C."/>
            <person name="Mossong J."/>
            <person name="Scheres J."/>
            <person name="Chanishvili N."/>
            <person name="Vaneechoutte M."/>
            <person name="Pirnay J.P."/>
        </authorList>
    </citation>
    <scope>NUCLEOTIDE SEQUENCE [LARGE SCALE GENOMIC DNA]</scope>
</reference>
<gene>
    <name evidence="1" type="ORF">BN201_0116</name>
</gene>
<sequence>MGEKPLTQLRVRYYQILALLNAEGVDPSDREAVKACLSDTVQPKQNYACYMYFQNRLNNVKC</sequence>
<proteinExistence type="predicted"/>
<name>A0A0B7MJ91_9CAUD</name>
<dbReference type="Proteomes" id="UP000203896">
    <property type="component" value="Segment"/>
</dbReference>
<dbReference type="RefSeq" id="YP_009118799.1">
    <property type="nucleotide sequence ID" value="NC_025425.1"/>
</dbReference>
<dbReference type="EMBL" id="HE978309">
    <property type="protein sequence ID" value="CEO90719.1"/>
    <property type="molecule type" value="Genomic_DNA"/>
</dbReference>
<evidence type="ECO:0000313" key="2">
    <source>
        <dbReference type="Proteomes" id="UP000203896"/>
    </source>
</evidence>
<protein>
    <submittedName>
        <fullName evidence="1">Uncharacterized protein</fullName>
    </submittedName>
</protein>
<keyword evidence="2" id="KW-1185">Reference proteome</keyword>
<evidence type="ECO:0000313" key="1">
    <source>
        <dbReference type="EMBL" id="CEO90719.1"/>
    </source>
</evidence>
<dbReference type="KEGG" id="vg:23301156"/>
<dbReference type="GeneID" id="23301156"/>